<dbReference type="PIRSF" id="PIRSF003097">
    <property type="entry name" value="FtsX"/>
    <property type="match status" value="1"/>
</dbReference>
<dbReference type="AlphaFoldDB" id="A0A654KH08"/>
<comment type="similarity">
    <text evidence="2 10">Belongs to the ABC-4 integral membrane protein family. FtsX subfamily.</text>
</comment>
<evidence type="ECO:0000256" key="6">
    <source>
        <dbReference type="ARBA" id="ARBA00022692"/>
    </source>
</evidence>
<dbReference type="Pfam" id="PF02687">
    <property type="entry name" value="FtsX"/>
    <property type="match status" value="1"/>
</dbReference>
<feature type="transmembrane region" description="Helical" evidence="11">
    <location>
        <begin position="173"/>
        <end position="197"/>
    </location>
</feature>
<evidence type="ECO:0000256" key="8">
    <source>
        <dbReference type="ARBA" id="ARBA00023136"/>
    </source>
</evidence>
<keyword evidence="5 10" id="KW-0132">Cell division</keyword>
<evidence type="ECO:0000256" key="4">
    <source>
        <dbReference type="ARBA" id="ARBA00022475"/>
    </source>
</evidence>
<name>A0A654KH08_TAYEM</name>
<keyword evidence="10" id="KW-0997">Cell inner membrane</keyword>
<evidence type="ECO:0000256" key="11">
    <source>
        <dbReference type="SAM" id="Phobius"/>
    </source>
</evidence>
<dbReference type="InterPro" id="IPR003838">
    <property type="entry name" value="ABC3_permease_C"/>
</dbReference>
<evidence type="ECO:0000256" key="7">
    <source>
        <dbReference type="ARBA" id="ARBA00022989"/>
    </source>
</evidence>
<evidence type="ECO:0000259" key="12">
    <source>
        <dbReference type="Pfam" id="PF02687"/>
    </source>
</evidence>
<dbReference type="PANTHER" id="PTHR47755">
    <property type="entry name" value="CELL DIVISION PROTEIN FTSX"/>
    <property type="match status" value="1"/>
</dbReference>
<keyword evidence="4 10" id="KW-1003">Cell membrane</keyword>
<evidence type="ECO:0000256" key="3">
    <source>
        <dbReference type="ARBA" id="ARBA00021907"/>
    </source>
</evidence>
<keyword evidence="6 11" id="KW-0812">Transmembrane</keyword>
<keyword evidence="7 11" id="KW-1133">Transmembrane helix</keyword>
<dbReference type="PANTHER" id="PTHR47755:SF1">
    <property type="entry name" value="CELL DIVISION PROTEIN FTSX"/>
    <property type="match status" value="1"/>
</dbReference>
<dbReference type="KEGG" id="teq:TEQUI_0786"/>
<keyword evidence="9 10" id="KW-0131">Cell cycle</keyword>
<comment type="subcellular location">
    <subcellularLocation>
        <location evidence="10">Cell inner membrane</location>
    </subcellularLocation>
    <subcellularLocation>
        <location evidence="1">Cell membrane</location>
        <topology evidence="1">Multi-pass membrane protein</topology>
    </subcellularLocation>
</comment>
<feature type="transmembrane region" description="Helical" evidence="11">
    <location>
        <begin position="228"/>
        <end position="253"/>
    </location>
</feature>
<dbReference type="InterPro" id="IPR040690">
    <property type="entry name" value="FtsX_ECD"/>
</dbReference>
<proteinExistence type="inferred from homology"/>
<feature type="transmembrane region" description="Helical" evidence="11">
    <location>
        <begin position="273"/>
        <end position="295"/>
    </location>
</feature>
<dbReference type="Proteomes" id="UP000007472">
    <property type="component" value="Chromosome"/>
</dbReference>
<keyword evidence="8 10" id="KW-0472">Membrane</keyword>
<sequence length="301" mass="33265">MKSWIRHYGYALNTAFRRLAQMPASSILNIIVIAFVLSIPIVLSSIVTTLEPATKRVSVNPVITVFMKDSISLEDTKAFDQKLKNQYADSIASTEVVSKEEAYSSLRQEPEWADSLKTLDQNPLPHSIIVTLKDSVSSEQAKSIAEDVNREDAVDLLQFDSDWIKKLQSLLNFLRALLGILALGVIIVVVSTVFNTIRMQALVQRDEIAVARLVGATESFVRRPFRMFGAITGFFASLLAIVFAKIALVSLNGALGEFASTYGLAYSLELPSVFYLVISILVVMFVASLSADWSVTRTTKF</sequence>
<feature type="transmembrane region" description="Helical" evidence="11">
    <location>
        <begin position="27"/>
        <end position="47"/>
    </location>
</feature>
<reference evidence="14 15" key="1">
    <citation type="journal article" date="2011" name="J. Bacteriol.">
        <title>Genome sequence of Taylorella equigenitalis MCE9, the causative agent of contagious equine metritis.</title>
        <authorList>
            <person name="Hebert L."/>
            <person name="Moumen B."/>
            <person name="Duquesne F."/>
            <person name="Breuil M.F."/>
            <person name="Laugier C."/>
            <person name="Batto J.M."/>
            <person name="Renault P."/>
            <person name="Petry S."/>
        </authorList>
    </citation>
    <scope>NUCLEOTIDE SEQUENCE [LARGE SCALE GENOMIC DNA]</scope>
    <source>
        <strain evidence="14 15">MCE9</strain>
    </source>
</reference>
<evidence type="ECO:0000256" key="1">
    <source>
        <dbReference type="ARBA" id="ARBA00004651"/>
    </source>
</evidence>
<dbReference type="GO" id="GO:0051301">
    <property type="term" value="P:cell division"/>
    <property type="evidence" value="ECO:0007669"/>
    <property type="project" value="UniProtKB-KW"/>
</dbReference>
<feature type="domain" description="FtsX extracellular" evidence="13">
    <location>
        <begin position="63"/>
        <end position="155"/>
    </location>
</feature>
<dbReference type="GO" id="GO:0032153">
    <property type="term" value="C:cell division site"/>
    <property type="evidence" value="ECO:0007669"/>
    <property type="project" value="TreeGrafter"/>
</dbReference>
<dbReference type="GO" id="GO:0005886">
    <property type="term" value="C:plasma membrane"/>
    <property type="evidence" value="ECO:0007669"/>
    <property type="project" value="UniProtKB-SubCell"/>
</dbReference>
<evidence type="ECO:0000256" key="10">
    <source>
        <dbReference type="PIRNR" id="PIRNR003097"/>
    </source>
</evidence>
<evidence type="ECO:0000256" key="2">
    <source>
        <dbReference type="ARBA" id="ARBA00007379"/>
    </source>
</evidence>
<protein>
    <recommendedName>
        <fullName evidence="3 10">Cell division protein FtsX</fullName>
    </recommendedName>
</protein>
<evidence type="ECO:0000313" key="15">
    <source>
        <dbReference type="Proteomes" id="UP000007472"/>
    </source>
</evidence>
<evidence type="ECO:0000313" key="14">
    <source>
        <dbReference type="EMBL" id="ADU91724.1"/>
    </source>
</evidence>
<comment type="function">
    <text evidence="10">Part of the ABC transporter FtsEX involved in cellular division.</text>
</comment>
<dbReference type="Gene3D" id="3.30.70.3040">
    <property type="match status" value="1"/>
</dbReference>
<gene>
    <name evidence="14" type="ordered locus">TEQUI_0786</name>
</gene>
<dbReference type="EMBL" id="CP002456">
    <property type="protein sequence ID" value="ADU91724.1"/>
    <property type="molecule type" value="Genomic_DNA"/>
</dbReference>
<organism evidence="14 15">
    <name type="scientific">Taylorella equigenitalis (strain MCE9)</name>
    <dbReference type="NCBI Taxonomy" id="937774"/>
    <lineage>
        <taxon>Bacteria</taxon>
        <taxon>Pseudomonadati</taxon>
        <taxon>Pseudomonadota</taxon>
        <taxon>Betaproteobacteria</taxon>
        <taxon>Burkholderiales</taxon>
        <taxon>Alcaligenaceae</taxon>
        <taxon>Taylorella</taxon>
    </lineage>
</organism>
<evidence type="ECO:0000256" key="9">
    <source>
        <dbReference type="ARBA" id="ARBA00023306"/>
    </source>
</evidence>
<accession>A0A654KH08</accession>
<feature type="domain" description="ABC3 transporter permease C-terminal" evidence="12">
    <location>
        <begin position="180"/>
        <end position="296"/>
    </location>
</feature>
<dbReference type="InterPro" id="IPR004513">
    <property type="entry name" value="FtsX"/>
</dbReference>
<evidence type="ECO:0000259" key="13">
    <source>
        <dbReference type="Pfam" id="PF18075"/>
    </source>
</evidence>
<evidence type="ECO:0000256" key="5">
    <source>
        <dbReference type="ARBA" id="ARBA00022618"/>
    </source>
</evidence>
<dbReference type="Pfam" id="PF18075">
    <property type="entry name" value="FtsX_ECD"/>
    <property type="match status" value="1"/>
</dbReference>